<comment type="caution">
    <text evidence="2">The sequence shown here is derived from an EMBL/GenBank/DDBJ whole genome shotgun (WGS) entry which is preliminary data.</text>
</comment>
<dbReference type="Proteomes" id="UP000222542">
    <property type="component" value="Unassembled WGS sequence"/>
</dbReference>
<dbReference type="Gene3D" id="1.10.510.10">
    <property type="entry name" value="Transferase(Phosphotransferase) domain 1"/>
    <property type="match status" value="1"/>
</dbReference>
<gene>
    <name evidence="2" type="ORF">T459_29761</name>
</gene>
<evidence type="ECO:0008006" key="4">
    <source>
        <dbReference type="Google" id="ProtNLM"/>
    </source>
</evidence>
<protein>
    <recommendedName>
        <fullName evidence="4">Protein kinase domain-containing protein</fullName>
    </recommendedName>
</protein>
<evidence type="ECO:0000313" key="3">
    <source>
        <dbReference type="Proteomes" id="UP000222542"/>
    </source>
</evidence>
<dbReference type="InterPro" id="IPR011009">
    <property type="entry name" value="Kinase-like_dom_sf"/>
</dbReference>
<reference evidence="2 3" key="2">
    <citation type="journal article" date="2017" name="Genome Biol.">
        <title>New reference genome sequences of hot pepper reveal the massive evolution of plant disease-resistance genes by retroduplication.</title>
        <authorList>
            <person name="Kim S."/>
            <person name="Park J."/>
            <person name="Yeom S.I."/>
            <person name="Kim Y.M."/>
            <person name="Seo E."/>
            <person name="Kim K.T."/>
            <person name="Kim M.S."/>
            <person name="Lee J.M."/>
            <person name="Cheong K."/>
            <person name="Shin H.S."/>
            <person name="Kim S.B."/>
            <person name="Han K."/>
            <person name="Lee J."/>
            <person name="Park M."/>
            <person name="Lee H.A."/>
            <person name="Lee H.Y."/>
            <person name="Lee Y."/>
            <person name="Oh S."/>
            <person name="Lee J.H."/>
            <person name="Choi E."/>
            <person name="Choi E."/>
            <person name="Lee S.E."/>
            <person name="Jeon J."/>
            <person name="Kim H."/>
            <person name="Choi G."/>
            <person name="Song H."/>
            <person name="Lee J."/>
            <person name="Lee S.C."/>
            <person name="Kwon J.K."/>
            <person name="Lee H.Y."/>
            <person name="Koo N."/>
            <person name="Hong Y."/>
            <person name="Kim R.W."/>
            <person name="Kang W.H."/>
            <person name="Huh J.H."/>
            <person name="Kang B.C."/>
            <person name="Yang T.J."/>
            <person name="Lee Y.H."/>
            <person name="Bennetzen J.L."/>
            <person name="Choi D."/>
        </authorList>
    </citation>
    <scope>NUCLEOTIDE SEQUENCE [LARGE SCALE GENOMIC DNA]</scope>
    <source>
        <strain evidence="3">cv. CM334</strain>
    </source>
</reference>
<dbReference type="InterPro" id="IPR051343">
    <property type="entry name" value="G-type_lectin_kinases/EP1-like"/>
</dbReference>
<keyword evidence="1" id="KW-0732">Signal</keyword>
<organism evidence="2 3">
    <name type="scientific">Capsicum annuum</name>
    <name type="common">Capsicum pepper</name>
    <dbReference type="NCBI Taxonomy" id="4072"/>
    <lineage>
        <taxon>Eukaryota</taxon>
        <taxon>Viridiplantae</taxon>
        <taxon>Streptophyta</taxon>
        <taxon>Embryophyta</taxon>
        <taxon>Tracheophyta</taxon>
        <taxon>Spermatophyta</taxon>
        <taxon>Magnoliopsida</taxon>
        <taxon>eudicotyledons</taxon>
        <taxon>Gunneridae</taxon>
        <taxon>Pentapetalae</taxon>
        <taxon>asterids</taxon>
        <taxon>lamiids</taxon>
        <taxon>Solanales</taxon>
        <taxon>Solanaceae</taxon>
        <taxon>Solanoideae</taxon>
        <taxon>Capsiceae</taxon>
        <taxon>Capsicum</taxon>
    </lineage>
</organism>
<dbReference type="PANTHER" id="PTHR47976">
    <property type="entry name" value="G-TYPE LECTIN S-RECEPTOR-LIKE SERINE/THREONINE-PROTEIN KINASE SD2-5"/>
    <property type="match status" value="1"/>
</dbReference>
<dbReference type="EMBL" id="AYRZ02000012">
    <property type="protein sequence ID" value="PHT65336.1"/>
    <property type="molecule type" value="Genomic_DNA"/>
</dbReference>
<accession>A0A2G2Y6E0</accession>
<dbReference type="Gramene" id="PHT65336">
    <property type="protein sequence ID" value="PHT65336"/>
    <property type="gene ID" value="T459_29761"/>
</dbReference>
<name>A0A2G2Y6E0_CAPAN</name>
<dbReference type="SUPFAM" id="SSF56112">
    <property type="entry name" value="Protein kinase-like (PK-like)"/>
    <property type="match status" value="1"/>
</dbReference>
<reference evidence="2 3" key="1">
    <citation type="journal article" date="2014" name="Nat. Genet.">
        <title>Genome sequence of the hot pepper provides insights into the evolution of pungency in Capsicum species.</title>
        <authorList>
            <person name="Kim S."/>
            <person name="Park M."/>
            <person name="Yeom S.I."/>
            <person name="Kim Y.M."/>
            <person name="Lee J.M."/>
            <person name="Lee H.A."/>
            <person name="Seo E."/>
            <person name="Choi J."/>
            <person name="Cheong K."/>
            <person name="Kim K.T."/>
            <person name="Jung K."/>
            <person name="Lee G.W."/>
            <person name="Oh S.K."/>
            <person name="Bae C."/>
            <person name="Kim S.B."/>
            <person name="Lee H.Y."/>
            <person name="Kim S.Y."/>
            <person name="Kim M.S."/>
            <person name="Kang B.C."/>
            <person name="Jo Y.D."/>
            <person name="Yang H.B."/>
            <person name="Jeong H.J."/>
            <person name="Kang W.H."/>
            <person name="Kwon J.K."/>
            <person name="Shin C."/>
            <person name="Lim J.Y."/>
            <person name="Park J.H."/>
            <person name="Huh J.H."/>
            <person name="Kim J.S."/>
            <person name="Kim B.D."/>
            <person name="Cohen O."/>
            <person name="Paran I."/>
            <person name="Suh M.C."/>
            <person name="Lee S.B."/>
            <person name="Kim Y.K."/>
            <person name="Shin Y."/>
            <person name="Noh S.J."/>
            <person name="Park J."/>
            <person name="Seo Y.S."/>
            <person name="Kwon S.Y."/>
            <person name="Kim H.A."/>
            <person name="Park J.M."/>
            <person name="Kim H.J."/>
            <person name="Choi S.B."/>
            <person name="Bosland P.W."/>
            <person name="Reeves G."/>
            <person name="Jo S.H."/>
            <person name="Lee B.W."/>
            <person name="Cho H.T."/>
            <person name="Choi H.S."/>
            <person name="Lee M.S."/>
            <person name="Yu Y."/>
            <person name="Do Choi Y."/>
            <person name="Park B.S."/>
            <person name="van Deynze A."/>
            <person name="Ashrafi H."/>
            <person name="Hill T."/>
            <person name="Kim W.T."/>
            <person name="Pai H.S."/>
            <person name="Ahn H.K."/>
            <person name="Yeam I."/>
            <person name="Giovannoni J.J."/>
            <person name="Rose J.K."/>
            <person name="Sorensen I."/>
            <person name="Lee S.J."/>
            <person name="Kim R.W."/>
            <person name="Choi I.Y."/>
            <person name="Choi B.S."/>
            <person name="Lim J.S."/>
            <person name="Lee Y.H."/>
            <person name="Choi D."/>
        </authorList>
    </citation>
    <scope>NUCLEOTIDE SEQUENCE [LARGE SCALE GENOMIC DNA]</scope>
    <source>
        <strain evidence="3">cv. CM334</strain>
    </source>
</reference>
<dbReference type="PANTHER" id="PTHR47976:SF30">
    <property type="entry name" value="RECEPTOR-LIKE SERINE_THREONINE-PROTEIN KINASE"/>
    <property type="match status" value="1"/>
</dbReference>
<proteinExistence type="predicted"/>
<evidence type="ECO:0000313" key="2">
    <source>
        <dbReference type="EMBL" id="PHT65336.1"/>
    </source>
</evidence>
<dbReference type="STRING" id="4072.A0A2G2Y6E0"/>
<sequence length="82" mass="9587">MMRNTPDYLDLEWLSGVITEKVDVSSFGIVILKILSGRRHFEASETEEDRIMLNLFRKTQRKGSWWILLISIVKICSSTKKK</sequence>
<evidence type="ECO:0000256" key="1">
    <source>
        <dbReference type="ARBA" id="ARBA00022729"/>
    </source>
</evidence>
<dbReference type="AlphaFoldDB" id="A0A2G2Y6E0"/>
<keyword evidence="3" id="KW-1185">Reference proteome</keyword>